<evidence type="ECO:0000256" key="1">
    <source>
        <dbReference type="SAM" id="Coils"/>
    </source>
</evidence>
<gene>
    <name evidence="2" type="ORF">RTLFYP15_02303</name>
</gene>
<dbReference type="RefSeq" id="WP_196021089.1">
    <property type="nucleotide sequence ID" value="NZ_CACRUQ010000021.1"/>
</dbReference>
<organism evidence="2">
    <name type="scientific">[Ruminococcus] torques</name>
    <dbReference type="NCBI Taxonomy" id="33039"/>
    <lineage>
        <taxon>Bacteria</taxon>
        <taxon>Bacillati</taxon>
        <taxon>Bacillota</taxon>
        <taxon>Clostridia</taxon>
        <taxon>Lachnospirales</taxon>
        <taxon>Lachnospiraceae</taxon>
        <taxon>Mediterraneibacter</taxon>
    </lineage>
</organism>
<keyword evidence="1" id="KW-0175">Coiled coil</keyword>
<evidence type="ECO:0000313" key="2">
    <source>
        <dbReference type="EMBL" id="VYU39731.1"/>
    </source>
</evidence>
<protein>
    <submittedName>
        <fullName evidence="2">Uncharacterized protein</fullName>
    </submittedName>
</protein>
<name>A0A6N3ELU1_9FIRM</name>
<proteinExistence type="predicted"/>
<feature type="coiled-coil region" evidence="1">
    <location>
        <begin position="1"/>
        <end position="28"/>
    </location>
</feature>
<reference evidence="2" key="1">
    <citation type="submission" date="2019-11" db="EMBL/GenBank/DDBJ databases">
        <authorList>
            <person name="Feng L."/>
        </authorList>
    </citation>
    <scope>NUCLEOTIDE SEQUENCE</scope>
    <source>
        <strain evidence="2">RtorquesLFYP15</strain>
    </source>
</reference>
<dbReference type="AlphaFoldDB" id="A0A6N3ELU1"/>
<dbReference type="EMBL" id="CACRUQ010000021">
    <property type="protein sequence ID" value="VYU39731.1"/>
    <property type="molecule type" value="Genomic_DNA"/>
</dbReference>
<accession>A0A6N3ELU1</accession>
<sequence>MIKSNKELEQIKSEMEEIRKMLGEIKENTAYFKSFMKKYNIPMQEEEKKDISVLPEVKTESKQRKQVKAISPKL</sequence>